<evidence type="ECO:0000313" key="3">
    <source>
        <dbReference type="EMBL" id="KGF19507.1"/>
    </source>
</evidence>
<dbReference type="EMBL" id="JRNH01000032">
    <property type="protein sequence ID" value="KGF19507.1"/>
    <property type="molecule type" value="Genomic_DNA"/>
</dbReference>
<dbReference type="AlphaFoldDB" id="A0A095ZLL7"/>
<accession>A0A095ZLL7</accession>
<evidence type="ECO:0000313" key="4">
    <source>
        <dbReference type="Proteomes" id="UP000053528"/>
    </source>
</evidence>
<dbReference type="InterPro" id="IPR002560">
    <property type="entry name" value="Transposase_DDE"/>
</dbReference>
<feature type="domain" description="Transposase IS204/IS1001/IS1096/IS1165 DDE" evidence="1">
    <location>
        <begin position="165"/>
        <end position="419"/>
    </location>
</feature>
<dbReference type="NCBIfam" id="NF033550">
    <property type="entry name" value="transpos_ISL3"/>
    <property type="match status" value="1"/>
</dbReference>
<dbReference type="InterPro" id="IPR029261">
    <property type="entry name" value="Transposase_Znf"/>
</dbReference>
<dbReference type="Proteomes" id="UP000053528">
    <property type="component" value="Unassembled WGS sequence"/>
</dbReference>
<evidence type="ECO:0000259" key="1">
    <source>
        <dbReference type="Pfam" id="PF01610"/>
    </source>
</evidence>
<organism evidence="3 4">
    <name type="scientific">Pseudoglutamicibacter albus DNF00011</name>
    <dbReference type="NCBI Taxonomy" id="1401063"/>
    <lineage>
        <taxon>Bacteria</taxon>
        <taxon>Bacillati</taxon>
        <taxon>Actinomycetota</taxon>
        <taxon>Actinomycetes</taxon>
        <taxon>Micrococcales</taxon>
        <taxon>Micrococcaceae</taxon>
        <taxon>Pseudoglutamicibacter</taxon>
    </lineage>
</organism>
<dbReference type="RefSeq" id="WP_035757983.1">
    <property type="nucleotide sequence ID" value="NZ_JRNH01000032.1"/>
</dbReference>
<feature type="domain" description="Transposase IS204/IS1001/IS1096/IS1165 zinc-finger" evidence="2">
    <location>
        <begin position="46"/>
        <end position="88"/>
    </location>
</feature>
<dbReference type="PANTHER" id="PTHR33498:SF1">
    <property type="entry name" value="TRANSPOSASE FOR INSERTION SEQUENCE ELEMENT IS1557"/>
    <property type="match status" value="1"/>
</dbReference>
<comment type="caution">
    <text evidence="3">The sequence shown here is derived from an EMBL/GenBank/DDBJ whole genome shotgun (WGS) entry which is preliminary data.</text>
</comment>
<dbReference type="InterPro" id="IPR047951">
    <property type="entry name" value="Transpos_ISL3"/>
</dbReference>
<name>A0A095ZLL7_9MICC</name>
<dbReference type="PANTHER" id="PTHR33498">
    <property type="entry name" value="TRANSPOSASE FOR INSERTION SEQUENCE ELEMENT IS1557"/>
    <property type="match status" value="1"/>
</dbReference>
<evidence type="ECO:0000259" key="2">
    <source>
        <dbReference type="Pfam" id="PF14690"/>
    </source>
</evidence>
<dbReference type="Pfam" id="PF01610">
    <property type="entry name" value="DDE_Tnp_ISL3"/>
    <property type="match status" value="1"/>
</dbReference>
<gene>
    <name evidence="3" type="ORF">HMPREF2128_10625</name>
</gene>
<dbReference type="Pfam" id="PF14690">
    <property type="entry name" value="Zn_ribbon_ISL3"/>
    <property type="match status" value="1"/>
</dbReference>
<reference evidence="3 4" key="1">
    <citation type="submission" date="2014-07" db="EMBL/GenBank/DDBJ databases">
        <authorList>
            <person name="McCorrison J."/>
            <person name="Sanka R."/>
            <person name="Torralba M."/>
            <person name="Gillis M."/>
            <person name="Haft D.H."/>
            <person name="Methe B."/>
            <person name="Sutton G."/>
            <person name="Nelson K.E."/>
        </authorList>
    </citation>
    <scope>NUCLEOTIDE SEQUENCE [LARGE SCALE GENOMIC DNA]</scope>
    <source>
        <strain evidence="3 4">DNF00011</strain>
    </source>
</reference>
<protein>
    <submittedName>
        <fullName evidence="3">Transposase</fullName>
    </submittedName>
</protein>
<sequence length="436" mass="48700">MHQLTFSRPDLDAFCLLSNSGVTVTGQHVTAEQAVLECRVVEADQFCRHCGAEATVRGSVVRKVTHVPVGWRPTHLHVRLRRYRCDTCARVWQQDTTSVVAPEAKLSHAAALWALKSVVIDRLSIARVAANLGVSWHTANDAVLTTGRRLLIDDPNRLNGVRVLGGDEHVWRHTRWGNRYVTVVIDLTPVADRTGPARLLDMVPGRSKQTFITWLEAQTSAFRAGIEIVAMDGFTGYKTAAAETLPEATTVMDPFHVVALAGQAVDKVRQRIQQATLSRRGRNGDPLYGIRKVLKTGKEYLTEQQQARRDAVFANPDHAPVKTTYDIYQKIVAAYRNPNKKQAKKRFRKLIASISHGVPNTLKELQTLGRTMKRRADDILAYFDHIGTSNGPTEAINGRIEHLRGTALGFRNLTHYITRALLDTGGFRTKIHSFLR</sequence>
<proteinExistence type="predicted"/>